<dbReference type="Proteomes" id="UP001500582">
    <property type="component" value="Unassembled WGS sequence"/>
</dbReference>
<dbReference type="EMBL" id="BAABFT010000003">
    <property type="protein sequence ID" value="GAA4316654.1"/>
    <property type="molecule type" value="Genomic_DNA"/>
</dbReference>
<name>A0ABP8G3I5_9SPHI</name>
<sequence>MQSAICTLFEGHYHHGLAGLTNSLHKNGFRGHIYAGYKGQLPDWAAKSVANNDLGWPDAKTLTLADGVQIHFLPVVTKTHFTNYKPDYMLQLWAGPAKDAQGLMYFDPDIVIKCKWDFYENWITHGVAVVHEITANDMPASHPIRQEWIKVIEKSGLTVTRQLTSYINAGFCGINRNCIEFLEKWSIIIKTAVRDYGFVSENFQFTNRTDPFFAGDQDAMNIAAMCCESPLSEMGPEGMDLTYGGFTMSHAIGSPKPWKKNYLQSTFKGIAPSLADKEFWANMQSPISSYSVNTIKKKRLSMSVAGLIGRFYKKS</sequence>
<evidence type="ECO:0000313" key="1">
    <source>
        <dbReference type="EMBL" id="GAA4316654.1"/>
    </source>
</evidence>
<keyword evidence="2" id="KW-1185">Reference proteome</keyword>
<dbReference type="SUPFAM" id="SSF53448">
    <property type="entry name" value="Nucleotide-diphospho-sugar transferases"/>
    <property type="match status" value="1"/>
</dbReference>
<dbReference type="InterPro" id="IPR029044">
    <property type="entry name" value="Nucleotide-diphossugar_trans"/>
</dbReference>
<accession>A0ABP8G3I5</accession>
<protein>
    <submittedName>
        <fullName evidence="1">Uncharacterized protein</fullName>
    </submittedName>
</protein>
<comment type="caution">
    <text evidence="1">The sequence shown here is derived from an EMBL/GenBank/DDBJ whole genome shotgun (WGS) entry which is preliminary data.</text>
</comment>
<dbReference type="RefSeq" id="WP_345210282.1">
    <property type="nucleotide sequence ID" value="NZ_BAABFT010000003.1"/>
</dbReference>
<gene>
    <name evidence="1" type="ORF">GCM10023149_13780</name>
</gene>
<evidence type="ECO:0000313" key="2">
    <source>
        <dbReference type="Proteomes" id="UP001500582"/>
    </source>
</evidence>
<reference evidence="2" key="1">
    <citation type="journal article" date="2019" name="Int. J. Syst. Evol. Microbiol.">
        <title>The Global Catalogue of Microorganisms (GCM) 10K type strain sequencing project: providing services to taxonomists for standard genome sequencing and annotation.</title>
        <authorList>
            <consortium name="The Broad Institute Genomics Platform"/>
            <consortium name="The Broad Institute Genome Sequencing Center for Infectious Disease"/>
            <person name="Wu L."/>
            <person name="Ma J."/>
        </authorList>
    </citation>
    <scope>NUCLEOTIDE SEQUENCE [LARGE SCALE GENOMIC DNA]</scope>
    <source>
        <strain evidence="2">JCM 17705</strain>
    </source>
</reference>
<proteinExistence type="predicted"/>
<organism evidence="1 2">
    <name type="scientific">Mucilaginibacter gynuensis</name>
    <dbReference type="NCBI Taxonomy" id="1302236"/>
    <lineage>
        <taxon>Bacteria</taxon>
        <taxon>Pseudomonadati</taxon>
        <taxon>Bacteroidota</taxon>
        <taxon>Sphingobacteriia</taxon>
        <taxon>Sphingobacteriales</taxon>
        <taxon>Sphingobacteriaceae</taxon>
        <taxon>Mucilaginibacter</taxon>
    </lineage>
</organism>